<dbReference type="Pfam" id="PF12852">
    <property type="entry name" value="Cupin_6"/>
    <property type="match status" value="1"/>
</dbReference>
<keyword evidence="2" id="KW-0805">Transcription regulation</keyword>
<keyword evidence="5" id="KW-0804">Transcription</keyword>
<evidence type="ECO:0000256" key="1">
    <source>
        <dbReference type="ARBA" id="ARBA00022490"/>
    </source>
</evidence>
<feature type="domain" description="HTH araC/xylS-type" evidence="6">
    <location>
        <begin position="199"/>
        <end position="300"/>
    </location>
</feature>
<dbReference type="Proteomes" id="UP000255098">
    <property type="component" value="Unassembled WGS sequence"/>
</dbReference>
<dbReference type="EMBL" id="UGSP01000001">
    <property type="protein sequence ID" value="SUB23080.1"/>
    <property type="molecule type" value="Genomic_DNA"/>
</dbReference>
<dbReference type="PROSITE" id="PS00041">
    <property type="entry name" value="HTH_ARAC_FAMILY_1"/>
    <property type="match status" value="2"/>
</dbReference>
<dbReference type="InterPro" id="IPR020449">
    <property type="entry name" value="Tscrpt_reg_AraC-type_HTH"/>
</dbReference>
<keyword evidence="4" id="KW-0010">Activator</keyword>
<name>A0A379AN90_AVIAV</name>
<dbReference type="RefSeq" id="WP_115248550.1">
    <property type="nucleotide sequence ID" value="NZ_UGSP01000001.1"/>
</dbReference>
<dbReference type="GeneID" id="300132292"/>
<evidence type="ECO:0000259" key="6">
    <source>
        <dbReference type="PROSITE" id="PS01124"/>
    </source>
</evidence>
<dbReference type="GO" id="GO:0003700">
    <property type="term" value="F:DNA-binding transcription factor activity"/>
    <property type="evidence" value="ECO:0007669"/>
    <property type="project" value="InterPro"/>
</dbReference>
<dbReference type="Pfam" id="PF12833">
    <property type="entry name" value="HTH_18"/>
    <property type="match status" value="1"/>
</dbReference>
<evidence type="ECO:0000256" key="2">
    <source>
        <dbReference type="ARBA" id="ARBA00023015"/>
    </source>
</evidence>
<dbReference type="PROSITE" id="PS01124">
    <property type="entry name" value="HTH_ARAC_FAMILY_2"/>
    <property type="match status" value="1"/>
</dbReference>
<dbReference type="PANTHER" id="PTHR46796:SF13">
    <property type="entry name" value="HTH-TYPE TRANSCRIPTIONAL ACTIVATOR RHAS"/>
    <property type="match status" value="1"/>
</dbReference>
<dbReference type="SMART" id="SM00342">
    <property type="entry name" value="HTH_ARAC"/>
    <property type="match status" value="1"/>
</dbReference>
<reference evidence="7 8" key="1">
    <citation type="submission" date="2018-06" db="EMBL/GenBank/DDBJ databases">
        <authorList>
            <consortium name="Pathogen Informatics"/>
            <person name="Doyle S."/>
        </authorList>
    </citation>
    <scope>NUCLEOTIDE SEQUENCE [LARGE SCALE GENOMIC DNA]</scope>
    <source>
        <strain evidence="8">NCTC 11297</strain>
    </source>
</reference>
<accession>A0A379AN90</accession>
<keyword evidence="1" id="KW-0963">Cytoplasm</keyword>
<gene>
    <name evidence="7" type="primary">soxS</name>
    <name evidence="7" type="ORF">NCTC11297_00064</name>
</gene>
<dbReference type="InterPro" id="IPR032783">
    <property type="entry name" value="AraC_lig"/>
</dbReference>
<keyword evidence="8" id="KW-1185">Reference proteome</keyword>
<organism evidence="7 8">
    <name type="scientific">Avibacterium avium</name>
    <name type="common">Pasteurella avium</name>
    <dbReference type="NCBI Taxonomy" id="751"/>
    <lineage>
        <taxon>Bacteria</taxon>
        <taxon>Pseudomonadati</taxon>
        <taxon>Pseudomonadota</taxon>
        <taxon>Gammaproteobacteria</taxon>
        <taxon>Pasteurellales</taxon>
        <taxon>Pasteurellaceae</taxon>
        <taxon>Avibacterium</taxon>
    </lineage>
</organism>
<dbReference type="InterPro" id="IPR009057">
    <property type="entry name" value="Homeodomain-like_sf"/>
</dbReference>
<dbReference type="InterPro" id="IPR018062">
    <property type="entry name" value="HTH_AraC-typ_CS"/>
</dbReference>
<dbReference type="AlphaFoldDB" id="A0A379AN90"/>
<dbReference type="InterPro" id="IPR037923">
    <property type="entry name" value="HTH-like"/>
</dbReference>
<protein>
    <submittedName>
        <fullName evidence="7">HTH-type transcriptional regulator</fullName>
    </submittedName>
</protein>
<proteinExistence type="predicted"/>
<evidence type="ECO:0000256" key="4">
    <source>
        <dbReference type="ARBA" id="ARBA00023159"/>
    </source>
</evidence>
<dbReference type="InterPro" id="IPR050204">
    <property type="entry name" value="AraC_XylS_family_regulators"/>
</dbReference>
<sequence length="309" mass="35532">MDALDHLIELAQIEGEIHTHCLFQGNWRAYQPSAVQNMGVFHIISRGECQLFMQDQTLHLQEGDLIFLPTGDEHYIQSKDFQQAHAKQIEKTDEEKQAWQLATNVVSQADFEMFCGAFYYDKQSILFKILPHFLHLSTRTPSLEKLIDLFRLEIAQDKKQLGGKSVINALCAVLFCDILRQYMQDKTAQMGLLAGLQDKKLAPVIEHILEKPAFDWNMENLAQLANMSRANFIRVFQKIMAITPGKFLTQIRMQQASMLLKSTQKNILAIALDVGYQSEAYFSRAFKQHYGISPNRYRKGEQENKNNNA</sequence>
<evidence type="ECO:0000313" key="8">
    <source>
        <dbReference type="Proteomes" id="UP000255098"/>
    </source>
</evidence>
<dbReference type="SUPFAM" id="SSF46689">
    <property type="entry name" value="Homeodomain-like"/>
    <property type="match status" value="2"/>
</dbReference>
<evidence type="ECO:0000313" key="7">
    <source>
        <dbReference type="EMBL" id="SUB23080.1"/>
    </source>
</evidence>
<dbReference type="GO" id="GO:0043565">
    <property type="term" value="F:sequence-specific DNA binding"/>
    <property type="evidence" value="ECO:0007669"/>
    <property type="project" value="InterPro"/>
</dbReference>
<dbReference type="PRINTS" id="PR00032">
    <property type="entry name" value="HTHARAC"/>
</dbReference>
<dbReference type="InterPro" id="IPR018060">
    <property type="entry name" value="HTH_AraC"/>
</dbReference>
<evidence type="ECO:0000256" key="3">
    <source>
        <dbReference type="ARBA" id="ARBA00023125"/>
    </source>
</evidence>
<dbReference type="PANTHER" id="PTHR46796">
    <property type="entry name" value="HTH-TYPE TRANSCRIPTIONAL ACTIVATOR RHAS-RELATED"/>
    <property type="match status" value="1"/>
</dbReference>
<keyword evidence="3" id="KW-0238">DNA-binding</keyword>
<evidence type="ECO:0000256" key="5">
    <source>
        <dbReference type="ARBA" id="ARBA00023163"/>
    </source>
</evidence>
<dbReference type="Gene3D" id="1.10.10.60">
    <property type="entry name" value="Homeodomain-like"/>
    <property type="match status" value="2"/>
</dbReference>
<dbReference type="SUPFAM" id="SSF51215">
    <property type="entry name" value="Regulatory protein AraC"/>
    <property type="match status" value="1"/>
</dbReference>